<feature type="signal peptide" evidence="1">
    <location>
        <begin position="1"/>
        <end position="22"/>
    </location>
</feature>
<evidence type="ECO:0000256" key="1">
    <source>
        <dbReference type="SAM" id="SignalP"/>
    </source>
</evidence>
<proteinExistence type="predicted"/>
<organism evidence="2">
    <name type="scientific">Anguilla anguilla</name>
    <name type="common">European freshwater eel</name>
    <name type="synonym">Muraena anguilla</name>
    <dbReference type="NCBI Taxonomy" id="7936"/>
    <lineage>
        <taxon>Eukaryota</taxon>
        <taxon>Metazoa</taxon>
        <taxon>Chordata</taxon>
        <taxon>Craniata</taxon>
        <taxon>Vertebrata</taxon>
        <taxon>Euteleostomi</taxon>
        <taxon>Actinopterygii</taxon>
        <taxon>Neopterygii</taxon>
        <taxon>Teleostei</taxon>
        <taxon>Anguilliformes</taxon>
        <taxon>Anguillidae</taxon>
        <taxon>Anguilla</taxon>
    </lineage>
</organism>
<keyword evidence="1" id="KW-0732">Signal</keyword>
<dbReference type="AlphaFoldDB" id="A0A0E9U9K6"/>
<sequence>MTGWCLFVSFVIFFFSCPPKRIYNDMRHSEAPRPMVKNPDTRLQR</sequence>
<reference evidence="2" key="2">
    <citation type="journal article" date="2015" name="Fish Shellfish Immunol.">
        <title>Early steps in the European eel (Anguilla anguilla)-Vibrio vulnificus interaction in the gills: Role of the RtxA13 toxin.</title>
        <authorList>
            <person name="Callol A."/>
            <person name="Pajuelo D."/>
            <person name="Ebbesson L."/>
            <person name="Teles M."/>
            <person name="MacKenzie S."/>
            <person name="Amaro C."/>
        </authorList>
    </citation>
    <scope>NUCLEOTIDE SEQUENCE</scope>
</reference>
<feature type="chain" id="PRO_5002433075" evidence="1">
    <location>
        <begin position="23"/>
        <end position="45"/>
    </location>
</feature>
<evidence type="ECO:0000313" key="2">
    <source>
        <dbReference type="EMBL" id="JAH62594.1"/>
    </source>
</evidence>
<name>A0A0E9U9K6_ANGAN</name>
<reference evidence="2" key="1">
    <citation type="submission" date="2014-11" db="EMBL/GenBank/DDBJ databases">
        <authorList>
            <person name="Amaro Gonzalez C."/>
        </authorList>
    </citation>
    <scope>NUCLEOTIDE SEQUENCE</scope>
</reference>
<protein>
    <submittedName>
        <fullName evidence="2">Uncharacterized protein</fullName>
    </submittedName>
</protein>
<accession>A0A0E9U9K6</accession>
<dbReference type="EMBL" id="GBXM01045983">
    <property type="protein sequence ID" value="JAH62594.1"/>
    <property type="molecule type" value="Transcribed_RNA"/>
</dbReference>